<evidence type="ECO:0000256" key="2">
    <source>
        <dbReference type="ARBA" id="ARBA00022729"/>
    </source>
</evidence>
<evidence type="ECO:0000256" key="1">
    <source>
        <dbReference type="ARBA" id="ARBA00022475"/>
    </source>
</evidence>
<keyword evidence="1" id="KW-1003">Cell membrane</keyword>
<organism evidence="7 8">
    <name type="scientific">Blautia celeris</name>
    <dbReference type="NCBI Taxonomy" id="2763026"/>
    <lineage>
        <taxon>Bacteria</taxon>
        <taxon>Bacillati</taxon>
        <taxon>Bacillota</taxon>
        <taxon>Clostridia</taxon>
        <taxon>Lachnospirales</taxon>
        <taxon>Lachnospiraceae</taxon>
        <taxon>Blautia</taxon>
    </lineage>
</organism>
<accession>A0ABR7FFG7</accession>
<dbReference type="Pfam" id="PF01547">
    <property type="entry name" value="SBP_bac_1"/>
    <property type="match status" value="1"/>
</dbReference>
<proteinExistence type="predicted"/>
<dbReference type="RefSeq" id="WP_054350887.1">
    <property type="nucleotide sequence ID" value="NZ_JACOOU010000005.1"/>
</dbReference>
<comment type="caution">
    <text evidence="7">The sequence shown here is derived from an EMBL/GenBank/DDBJ whole genome shotgun (WGS) entry which is preliminary data.</text>
</comment>
<keyword evidence="2 6" id="KW-0732">Signal</keyword>
<dbReference type="InterPro" id="IPR006059">
    <property type="entry name" value="SBP"/>
</dbReference>
<evidence type="ECO:0000256" key="5">
    <source>
        <dbReference type="ARBA" id="ARBA00023288"/>
    </source>
</evidence>
<dbReference type="Gene3D" id="3.40.190.10">
    <property type="entry name" value="Periplasmic binding protein-like II"/>
    <property type="match status" value="2"/>
</dbReference>
<evidence type="ECO:0000313" key="7">
    <source>
        <dbReference type="EMBL" id="MBC5673201.1"/>
    </source>
</evidence>
<keyword evidence="3" id="KW-0472">Membrane</keyword>
<dbReference type="PANTHER" id="PTHR43649">
    <property type="entry name" value="ARABINOSE-BINDING PROTEIN-RELATED"/>
    <property type="match status" value="1"/>
</dbReference>
<evidence type="ECO:0000313" key="8">
    <source>
        <dbReference type="Proteomes" id="UP000654573"/>
    </source>
</evidence>
<feature type="chain" id="PRO_5046461806" evidence="6">
    <location>
        <begin position="18"/>
        <end position="426"/>
    </location>
</feature>
<dbReference type="InterPro" id="IPR050490">
    <property type="entry name" value="Bact_solute-bd_prot1"/>
</dbReference>
<feature type="signal peptide" evidence="6">
    <location>
        <begin position="1"/>
        <end position="17"/>
    </location>
</feature>
<keyword evidence="8" id="KW-1185">Reference proteome</keyword>
<reference evidence="7 8" key="1">
    <citation type="submission" date="2020-08" db="EMBL/GenBank/DDBJ databases">
        <title>Genome public.</title>
        <authorList>
            <person name="Liu C."/>
            <person name="Sun Q."/>
        </authorList>
    </citation>
    <scope>NUCLEOTIDE SEQUENCE [LARGE SCALE GENOMIC DNA]</scope>
    <source>
        <strain evidence="7 8">NSJ-34</strain>
    </source>
</reference>
<keyword evidence="4" id="KW-0564">Palmitate</keyword>
<dbReference type="Proteomes" id="UP000654573">
    <property type="component" value="Unassembled WGS sequence"/>
</dbReference>
<evidence type="ECO:0000256" key="4">
    <source>
        <dbReference type="ARBA" id="ARBA00023139"/>
    </source>
</evidence>
<protein>
    <submittedName>
        <fullName evidence="7">Extracellular solute-binding protein</fullName>
    </submittedName>
</protein>
<dbReference type="PROSITE" id="PS51257">
    <property type="entry name" value="PROKAR_LIPOPROTEIN"/>
    <property type="match status" value="1"/>
</dbReference>
<dbReference type="PANTHER" id="PTHR43649:SF33">
    <property type="entry name" value="POLYGALACTURONAN_RHAMNOGALACTURONAN-BINDING PROTEIN YTCQ"/>
    <property type="match status" value="1"/>
</dbReference>
<gene>
    <name evidence="7" type="ORF">H8S76_13175</name>
</gene>
<name>A0ABR7FFG7_9FIRM</name>
<evidence type="ECO:0000256" key="6">
    <source>
        <dbReference type="SAM" id="SignalP"/>
    </source>
</evidence>
<dbReference type="SUPFAM" id="SSF53850">
    <property type="entry name" value="Periplasmic binding protein-like II"/>
    <property type="match status" value="1"/>
</dbReference>
<dbReference type="EMBL" id="JACOOU010000005">
    <property type="protein sequence ID" value="MBC5673201.1"/>
    <property type="molecule type" value="Genomic_DNA"/>
</dbReference>
<keyword evidence="5" id="KW-0449">Lipoprotein</keyword>
<evidence type="ECO:0000256" key="3">
    <source>
        <dbReference type="ARBA" id="ARBA00023136"/>
    </source>
</evidence>
<sequence length="426" mass="46899">MARKKVIAVIISSVLMAAIFSGCGSVEGDNAGNKSNSETKKEDEGIVLSVFDAQAYGLEEYAKVVEAFEKEHPGVTVEVQHAANDSTTILQSRINSNNIPDVFAVETGTSAKLYYEYAYDWSEDNDVTGLFLEDALKTGMDQEGNIKSLPWSYANMGLLYNKECFEKAGITELPVNMDELEAACEKLKASGITPISLAAKESWVLGQLATHFMIDKDLDAEGTNDALMSGKLTFADLPNWDNLFRFLDLAVKYGTNKPLEIDWEQSENMLANGDAAIIHMGDWCQSTLDSFNPDADLAFLPVPVGETEEDATVLSCCNWTYIVNKNSENLELAKEYTEYILTSEMGQEWTCDGVGAAPAVKTDREVKGLLANDANKYITAGKTNGWIHPIAPKSYSETCGPYLQAYMTGEMSQDEVTELFQEFFTN</sequence>